<evidence type="ECO:0000256" key="2">
    <source>
        <dbReference type="ARBA" id="ARBA00007494"/>
    </source>
</evidence>
<keyword evidence="3" id="KW-0690">Ribosome biogenesis</keyword>
<keyword evidence="7 9" id="KW-0694">RNA-binding</keyword>
<dbReference type="InterPro" id="IPR023267">
    <property type="entry name" value="RCMT"/>
</dbReference>
<dbReference type="Proteomes" id="UP001300502">
    <property type="component" value="Unassembled WGS sequence"/>
</dbReference>
<evidence type="ECO:0000256" key="8">
    <source>
        <dbReference type="ARBA" id="ARBA00023242"/>
    </source>
</evidence>
<gene>
    <name evidence="12" type="ORF">GAYE_SCF16G3695</name>
</gene>
<evidence type="ECO:0000256" key="10">
    <source>
        <dbReference type="SAM" id="MobiDB-lite"/>
    </source>
</evidence>
<name>A0AAV9IF04_9RHOD</name>
<feature type="binding site" evidence="9">
    <location>
        <position position="432"/>
    </location>
    <ligand>
        <name>S-adenosyl-L-methionine</name>
        <dbReference type="ChEBI" id="CHEBI:59789"/>
    </ligand>
</feature>
<dbReference type="GO" id="GO:0009383">
    <property type="term" value="F:rRNA (cytosine-C5-)-methyltransferase activity"/>
    <property type="evidence" value="ECO:0007669"/>
    <property type="project" value="TreeGrafter"/>
</dbReference>
<dbReference type="Pfam" id="PF01189">
    <property type="entry name" value="Methyltr_RsmB-F"/>
    <property type="match status" value="1"/>
</dbReference>
<dbReference type="GO" id="GO:0070475">
    <property type="term" value="P:rRNA base methylation"/>
    <property type="evidence" value="ECO:0007669"/>
    <property type="project" value="TreeGrafter"/>
</dbReference>
<keyword evidence="5 9" id="KW-0808">Transferase</keyword>
<dbReference type="PANTHER" id="PTHR22807">
    <property type="entry name" value="NOP2 YEAST -RELATED NOL1/NOP2/FMU SUN DOMAIN-CONTAINING"/>
    <property type="match status" value="1"/>
</dbReference>
<evidence type="ECO:0000256" key="7">
    <source>
        <dbReference type="ARBA" id="ARBA00022884"/>
    </source>
</evidence>
<dbReference type="InterPro" id="IPR001678">
    <property type="entry name" value="MeTrfase_RsmB-F_NOP2_dom"/>
</dbReference>
<reference evidence="12 13" key="1">
    <citation type="submission" date="2022-07" db="EMBL/GenBank/DDBJ databases">
        <title>Genome-wide signatures of adaptation to extreme environments.</title>
        <authorList>
            <person name="Cho C.H."/>
            <person name="Yoon H.S."/>
        </authorList>
    </citation>
    <scope>NUCLEOTIDE SEQUENCE [LARGE SCALE GENOMIC DNA]</scope>
    <source>
        <strain evidence="12 13">108.79 E11</strain>
    </source>
</reference>
<feature type="compositionally biased region" description="Acidic residues" evidence="10">
    <location>
        <begin position="102"/>
        <end position="117"/>
    </location>
</feature>
<evidence type="ECO:0000256" key="4">
    <source>
        <dbReference type="ARBA" id="ARBA00022603"/>
    </source>
</evidence>
<dbReference type="NCBIfam" id="TIGR00446">
    <property type="entry name" value="nop2p"/>
    <property type="match status" value="1"/>
</dbReference>
<dbReference type="GO" id="GO:0003723">
    <property type="term" value="F:RNA binding"/>
    <property type="evidence" value="ECO:0007669"/>
    <property type="project" value="UniProtKB-UniRule"/>
</dbReference>
<keyword evidence="13" id="KW-1185">Reference proteome</keyword>
<evidence type="ECO:0000259" key="11">
    <source>
        <dbReference type="PROSITE" id="PS51686"/>
    </source>
</evidence>
<dbReference type="PRINTS" id="PR02008">
    <property type="entry name" value="RCMTFAMILY"/>
</dbReference>
<feature type="compositionally biased region" description="Acidic residues" evidence="10">
    <location>
        <begin position="142"/>
        <end position="160"/>
    </location>
</feature>
<feature type="region of interest" description="Disordered" evidence="10">
    <location>
        <begin position="35"/>
        <end position="163"/>
    </location>
</feature>
<dbReference type="PANTHER" id="PTHR22807:SF30">
    <property type="entry name" value="28S RRNA (CYTOSINE(4447)-C(5))-METHYLTRANSFERASE-RELATED"/>
    <property type="match status" value="1"/>
</dbReference>
<feature type="domain" description="SAM-dependent MTase RsmB/NOP-type" evidence="11">
    <location>
        <begin position="272"/>
        <end position="559"/>
    </location>
</feature>
<dbReference type="PROSITE" id="PS51686">
    <property type="entry name" value="SAM_MT_RSMB_NOP"/>
    <property type="match status" value="1"/>
</dbReference>
<comment type="caution">
    <text evidence="9">Lacks conserved residue(s) required for the propagation of feature annotation.</text>
</comment>
<keyword evidence="8" id="KW-0539">Nucleus</keyword>
<evidence type="ECO:0000256" key="1">
    <source>
        <dbReference type="ARBA" id="ARBA00004604"/>
    </source>
</evidence>
<sequence>MGGTGRSKRAKRIRKFGTGVQESVRIVNKKLKLSGEDALQPDVPFRRKKRSTFERRPKQNLKPGKKTVVDRQEDDDDDVLTEDENHAYESVDSPFDAVESPNSEDSEPWEREDEDGTFSDSSAVETAEENGLANGEGKIDLLEDSSVDEEREEEMEELEIEKENRLLEDERRLEEEESKAEFTLNDADNVIQTEQLENLFHNDIHRSLTDRKSRISIVLQVLSDWKNRKDGTHSRSEFLSLLQSDVSYVYGYNTFLIEEFFRMFSPVECIEFIEASDKPRPLVIRTNTLKTKRRQLAQALISRGVNIDPLEKWSKEGLVVYESRVPIGATPEYLAGHYMIQASSSFLPVLALAPQENEKILDMAASPGGKTTFISARMHNTGIVYANDAKADRIKSLVANIHRLGVENTIVSCYDGRKLASILQGLDRVLLDAPCSGTGIISHDPSVKTSREWNDIQKNSSIQKQLLLSAIDCCNAHSKTGGIIVYSTCSVLVEENEAVIDYCLKHRFVKVVSCEIPFGMPGITKYRGRQFHSSLQEARRFFPHIHNMDGFFVCKLKKLKNGKRKNTTTTF</sequence>
<evidence type="ECO:0000256" key="3">
    <source>
        <dbReference type="ARBA" id="ARBA00022517"/>
    </source>
</evidence>
<dbReference type="InterPro" id="IPR023273">
    <property type="entry name" value="RCMT_NOP2"/>
</dbReference>
<feature type="active site" description="Nucleophile" evidence="9">
    <location>
        <position position="489"/>
    </location>
</feature>
<feature type="binding site" evidence="9">
    <location>
        <position position="415"/>
    </location>
    <ligand>
        <name>S-adenosyl-L-methionine</name>
        <dbReference type="ChEBI" id="CHEBI:59789"/>
    </ligand>
</feature>
<dbReference type="EMBL" id="JANCYU010000033">
    <property type="protein sequence ID" value="KAK4525786.1"/>
    <property type="molecule type" value="Genomic_DNA"/>
</dbReference>
<dbReference type="InterPro" id="IPR011023">
    <property type="entry name" value="Nop2p"/>
</dbReference>
<organism evidence="12 13">
    <name type="scientific">Galdieria yellowstonensis</name>
    <dbReference type="NCBI Taxonomy" id="3028027"/>
    <lineage>
        <taxon>Eukaryota</taxon>
        <taxon>Rhodophyta</taxon>
        <taxon>Bangiophyceae</taxon>
        <taxon>Galdieriales</taxon>
        <taxon>Galdieriaceae</taxon>
        <taxon>Galdieria</taxon>
    </lineage>
</organism>
<keyword evidence="4 9" id="KW-0489">Methyltransferase</keyword>
<evidence type="ECO:0000313" key="12">
    <source>
        <dbReference type="EMBL" id="KAK4525786.1"/>
    </source>
</evidence>
<comment type="similarity">
    <text evidence="2 9">Belongs to the class I-like SAM-binding methyltransferase superfamily. RsmB/NOP family.</text>
</comment>
<comment type="subcellular location">
    <subcellularLocation>
        <location evidence="1">Nucleus</location>
        <location evidence="1">Nucleolus</location>
    </subcellularLocation>
</comment>
<accession>A0AAV9IF04</accession>
<dbReference type="GO" id="GO:0000470">
    <property type="term" value="P:maturation of LSU-rRNA"/>
    <property type="evidence" value="ECO:0007669"/>
    <property type="project" value="TreeGrafter"/>
</dbReference>
<feature type="compositionally biased region" description="Acidic residues" evidence="10">
    <location>
        <begin position="72"/>
        <end position="82"/>
    </location>
</feature>
<dbReference type="PRINTS" id="PR02012">
    <property type="entry name" value="RCMTNOP2"/>
</dbReference>
<evidence type="ECO:0000256" key="5">
    <source>
        <dbReference type="ARBA" id="ARBA00022679"/>
    </source>
</evidence>
<dbReference type="Gene3D" id="3.30.70.1170">
    <property type="entry name" value="Sun protein, domain 3"/>
    <property type="match status" value="1"/>
</dbReference>
<dbReference type="InterPro" id="IPR029063">
    <property type="entry name" value="SAM-dependent_MTases_sf"/>
</dbReference>
<dbReference type="InterPro" id="IPR049560">
    <property type="entry name" value="MeTrfase_RsmB-F_NOP2_cat"/>
</dbReference>
<dbReference type="GO" id="GO:0005730">
    <property type="term" value="C:nucleolus"/>
    <property type="evidence" value="ECO:0007669"/>
    <property type="project" value="UniProtKB-SubCell"/>
</dbReference>
<dbReference type="SUPFAM" id="SSF53335">
    <property type="entry name" value="S-adenosyl-L-methionine-dependent methyltransferases"/>
    <property type="match status" value="1"/>
</dbReference>
<dbReference type="FunFam" id="3.30.70.1170:FF:000001">
    <property type="entry name" value="Ribosomal RNA methyltransferase Nop2"/>
    <property type="match status" value="1"/>
</dbReference>
<dbReference type="Gene3D" id="3.40.50.150">
    <property type="entry name" value="Vaccinia Virus protein VP39"/>
    <property type="match status" value="1"/>
</dbReference>
<feature type="binding site" evidence="9">
    <location>
        <position position="388"/>
    </location>
    <ligand>
        <name>S-adenosyl-L-methionine</name>
        <dbReference type="ChEBI" id="CHEBI:59789"/>
    </ligand>
</feature>
<evidence type="ECO:0000256" key="6">
    <source>
        <dbReference type="ARBA" id="ARBA00022691"/>
    </source>
</evidence>
<keyword evidence="6 9" id="KW-0949">S-adenosyl-L-methionine</keyword>
<dbReference type="AlphaFoldDB" id="A0AAV9IF04"/>
<protein>
    <recommendedName>
        <fullName evidence="11">SAM-dependent MTase RsmB/NOP-type domain-containing protein</fullName>
    </recommendedName>
</protein>
<comment type="caution">
    <text evidence="12">The sequence shown here is derived from an EMBL/GenBank/DDBJ whole genome shotgun (WGS) entry which is preliminary data.</text>
</comment>
<proteinExistence type="inferred from homology"/>
<evidence type="ECO:0000313" key="13">
    <source>
        <dbReference type="Proteomes" id="UP001300502"/>
    </source>
</evidence>
<evidence type="ECO:0000256" key="9">
    <source>
        <dbReference type="PROSITE-ProRule" id="PRU01023"/>
    </source>
</evidence>